<dbReference type="Proteomes" id="UP001153365">
    <property type="component" value="Unassembled WGS sequence"/>
</dbReference>
<sequence>MIKSRLKSNTVVEDFFNQSNNSGSIDQNQNHQPIIRRHNNDSYNRFNQLLDEHCHSAVISKTNQKRPRSHHYLNPQSSFLQLDCSTPTKQSSKSSPFKKTKPFSTSSKRSKSIVLDELLIGKDDESEGGLSGTEVSIDKNKNNRGSNKRQRLNLSQIFKRDKENKVNEDTKEIKGKASNDLTIFQLAKYHPLDSPSSKPPSKAFSPLQKLVEPPSLNRRLDPNPNLVEAIDHSVLNKSKTLIKGITQVDSNLGSFKPSSLSHQILIPPFKPNNNNSGACSKPNGNKFISPPPLPDFERVSDRERLVQVSPYKKKAYSNKVDSLLNRAKMISESDDTRLRMWRSDLEAGLLKKASNCKTFKILRIINDHGVIIVECVEIVDNDDAQQIGGEDEDLERRRRTIILSGEEVRERVLEGQQKVIRIYKPWNQIGKTTIISDRFVIETKSI</sequence>
<evidence type="ECO:0000256" key="1">
    <source>
        <dbReference type="SAM" id="MobiDB-lite"/>
    </source>
</evidence>
<feature type="compositionally biased region" description="Low complexity" evidence="1">
    <location>
        <begin position="85"/>
        <end position="95"/>
    </location>
</feature>
<dbReference type="EMBL" id="CALTRL010004634">
    <property type="protein sequence ID" value="CAH7683370.1"/>
    <property type="molecule type" value="Genomic_DNA"/>
</dbReference>
<feature type="region of interest" description="Disordered" evidence="1">
    <location>
        <begin position="125"/>
        <end position="154"/>
    </location>
</feature>
<keyword evidence="3" id="KW-1185">Reference proteome</keyword>
<comment type="caution">
    <text evidence="2">The sequence shown here is derived from an EMBL/GenBank/DDBJ whole genome shotgun (WGS) entry which is preliminary data.</text>
</comment>
<evidence type="ECO:0000313" key="3">
    <source>
        <dbReference type="Proteomes" id="UP001153365"/>
    </source>
</evidence>
<reference evidence="2" key="1">
    <citation type="submission" date="2022-06" db="EMBL/GenBank/DDBJ databases">
        <authorList>
            <consortium name="SYNGENTA / RWTH Aachen University"/>
        </authorList>
    </citation>
    <scope>NUCLEOTIDE SEQUENCE</scope>
</reference>
<feature type="region of interest" description="Disordered" evidence="1">
    <location>
        <begin position="272"/>
        <end position="294"/>
    </location>
</feature>
<gene>
    <name evidence="2" type="ORF">PPACK8108_LOCUS16826</name>
</gene>
<feature type="region of interest" description="Disordered" evidence="1">
    <location>
        <begin position="61"/>
        <end position="108"/>
    </location>
</feature>
<organism evidence="2 3">
    <name type="scientific">Phakopsora pachyrhizi</name>
    <name type="common">Asian soybean rust disease fungus</name>
    <dbReference type="NCBI Taxonomy" id="170000"/>
    <lineage>
        <taxon>Eukaryota</taxon>
        <taxon>Fungi</taxon>
        <taxon>Dikarya</taxon>
        <taxon>Basidiomycota</taxon>
        <taxon>Pucciniomycotina</taxon>
        <taxon>Pucciniomycetes</taxon>
        <taxon>Pucciniales</taxon>
        <taxon>Phakopsoraceae</taxon>
        <taxon>Phakopsora</taxon>
    </lineage>
</organism>
<proteinExistence type="predicted"/>
<evidence type="ECO:0000313" key="2">
    <source>
        <dbReference type="EMBL" id="CAH7683370.1"/>
    </source>
</evidence>
<feature type="compositionally biased region" description="Polar residues" evidence="1">
    <location>
        <begin position="74"/>
        <end position="84"/>
    </location>
</feature>
<dbReference type="AlphaFoldDB" id="A0AAV0B9Y1"/>
<accession>A0AAV0B9Y1</accession>
<protein>
    <submittedName>
        <fullName evidence="2">Expressed protein</fullName>
    </submittedName>
</protein>
<name>A0AAV0B9Y1_PHAPC</name>